<proteinExistence type="predicted"/>
<dbReference type="InterPro" id="IPR017896">
    <property type="entry name" value="4Fe4S_Fe-S-bd"/>
</dbReference>
<name>A0A8J6MZ42_9DELT</name>
<evidence type="ECO:0000313" key="5">
    <source>
        <dbReference type="EMBL" id="MBC8177857.1"/>
    </source>
</evidence>
<dbReference type="Pfam" id="PF04432">
    <property type="entry name" value="FrhB_FdhB_C"/>
    <property type="match status" value="1"/>
</dbReference>
<dbReference type="InterPro" id="IPR007525">
    <property type="entry name" value="FrhB_FdhB_C"/>
</dbReference>
<dbReference type="PANTHER" id="PTHR31332">
    <property type="entry name" value="7-HYDROXYMETHYL CHLOROPHYLL A REDUCTASE, CHLOROPLASTIC"/>
    <property type="match status" value="1"/>
</dbReference>
<dbReference type="GO" id="GO:0052592">
    <property type="term" value="F:oxidoreductase activity, acting on CH or CH2 groups, with an iron-sulfur protein as acceptor"/>
    <property type="evidence" value="ECO:0007669"/>
    <property type="project" value="TreeGrafter"/>
</dbReference>
<evidence type="ECO:0000259" key="4">
    <source>
        <dbReference type="PROSITE" id="PS51379"/>
    </source>
</evidence>
<gene>
    <name evidence="5" type="ORF">H8E19_10680</name>
</gene>
<sequence length="384" mass="42452">MNCLTIFEVGEEMMNGGFRALEEKVFDRDLCVSCGACVSLCPYLRSWQGRTVKLDDCDLAEGRCFDYCPRGRVDLDELHRKLFGGPYKEMEIGKVLNVFMARARDSVWTGKAQNGGVVSALTDLAIKEGIIDAAVLTGRGTNLLPKGHIATDREDIFACAGSIYTSGPTLEALNRGPWNGDERIGVVGLPCMVLALAKMRTSSLETQTPIDRVEMVIGLFCTWALDYKSFMAFLRERFGDLPIGKVDIAPPPERLMKITAGDELHHIPLDEVRGFIRSGCHVCADMTSEFSDISVGTVEGEEGWNTLLVRTERGEELVKLAESQTVIESRPLPGDKLSHLREASLLKKRRAIDAMRDRGGLEEGYLTLSQELIRQIQSESKEGA</sequence>
<accession>A0A8J6MZ42</accession>
<dbReference type="Pfam" id="PF04422">
    <property type="entry name" value="FrhB_FdhB_N"/>
    <property type="match status" value="1"/>
</dbReference>
<keyword evidence="1" id="KW-0479">Metal-binding</keyword>
<organism evidence="5 6">
    <name type="scientific">Candidatus Desulfacyla euxinica</name>
    <dbReference type="NCBI Taxonomy" id="2841693"/>
    <lineage>
        <taxon>Bacteria</taxon>
        <taxon>Deltaproteobacteria</taxon>
        <taxon>Candidatus Desulfacyla</taxon>
    </lineage>
</organism>
<evidence type="ECO:0000256" key="3">
    <source>
        <dbReference type="ARBA" id="ARBA00023014"/>
    </source>
</evidence>
<dbReference type="PANTHER" id="PTHR31332:SF0">
    <property type="entry name" value="7-HYDROXYMETHYL CHLOROPHYLL A REDUCTASE, CHLOROPLASTIC"/>
    <property type="match status" value="1"/>
</dbReference>
<dbReference type="Proteomes" id="UP000650524">
    <property type="component" value="Unassembled WGS sequence"/>
</dbReference>
<protein>
    <submittedName>
        <fullName evidence="5">Coenzyme F420 hydrogenase/dehydrogenase, beta subunit C-terminal domain</fullName>
    </submittedName>
</protein>
<dbReference type="PROSITE" id="PS00198">
    <property type="entry name" value="4FE4S_FER_1"/>
    <property type="match status" value="1"/>
</dbReference>
<reference evidence="5 6" key="1">
    <citation type="submission" date="2020-08" db="EMBL/GenBank/DDBJ databases">
        <title>Bridging the membrane lipid divide: bacteria of the FCB group superphylum have the potential to synthesize archaeal ether lipids.</title>
        <authorList>
            <person name="Villanueva L."/>
            <person name="Von Meijenfeldt F.A.B."/>
            <person name="Westbye A.B."/>
            <person name="Yadav S."/>
            <person name="Hopmans E.C."/>
            <person name="Dutilh B.E."/>
            <person name="Sinninghe Damste J.S."/>
        </authorList>
    </citation>
    <scope>NUCLEOTIDE SEQUENCE [LARGE SCALE GENOMIC DNA]</scope>
    <source>
        <strain evidence="5">NIOZ-UU27</strain>
    </source>
</reference>
<comment type="caution">
    <text evidence="5">The sequence shown here is derived from an EMBL/GenBank/DDBJ whole genome shotgun (WGS) entry which is preliminary data.</text>
</comment>
<evidence type="ECO:0000313" key="6">
    <source>
        <dbReference type="Proteomes" id="UP000650524"/>
    </source>
</evidence>
<dbReference type="GO" id="GO:0051536">
    <property type="term" value="F:iron-sulfur cluster binding"/>
    <property type="evidence" value="ECO:0007669"/>
    <property type="project" value="UniProtKB-KW"/>
</dbReference>
<evidence type="ECO:0000256" key="1">
    <source>
        <dbReference type="ARBA" id="ARBA00022723"/>
    </source>
</evidence>
<dbReference type="Pfam" id="PF00037">
    <property type="entry name" value="Fer4"/>
    <property type="match status" value="1"/>
</dbReference>
<evidence type="ECO:0000256" key="2">
    <source>
        <dbReference type="ARBA" id="ARBA00023004"/>
    </source>
</evidence>
<dbReference type="GO" id="GO:0046872">
    <property type="term" value="F:metal ion binding"/>
    <property type="evidence" value="ECO:0007669"/>
    <property type="project" value="UniProtKB-KW"/>
</dbReference>
<feature type="domain" description="4Fe-4S ferredoxin-type" evidence="4">
    <location>
        <begin position="22"/>
        <end position="52"/>
    </location>
</feature>
<dbReference type="EMBL" id="JACNJD010000239">
    <property type="protein sequence ID" value="MBC8177857.1"/>
    <property type="molecule type" value="Genomic_DNA"/>
</dbReference>
<dbReference type="PROSITE" id="PS51379">
    <property type="entry name" value="4FE4S_FER_2"/>
    <property type="match status" value="1"/>
</dbReference>
<dbReference type="Gene3D" id="3.30.70.20">
    <property type="match status" value="1"/>
</dbReference>
<dbReference type="AlphaFoldDB" id="A0A8J6MZ42"/>
<keyword evidence="2" id="KW-0408">Iron</keyword>
<dbReference type="InterPro" id="IPR045220">
    <property type="entry name" value="FRHB/FDHB/HCAR-like"/>
</dbReference>
<dbReference type="InterPro" id="IPR007516">
    <property type="entry name" value="Co_F420_Hydgase/DH_bsu_N"/>
</dbReference>
<dbReference type="InterPro" id="IPR017900">
    <property type="entry name" value="4Fe4S_Fe_S_CS"/>
</dbReference>
<dbReference type="SUPFAM" id="SSF54862">
    <property type="entry name" value="4Fe-4S ferredoxins"/>
    <property type="match status" value="1"/>
</dbReference>
<keyword evidence="3" id="KW-0411">Iron-sulfur</keyword>